<keyword evidence="5" id="KW-1185">Reference proteome</keyword>
<dbReference type="Gene3D" id="3.40.50.720">
    <property type="entry name" value="NAD(P)-binding Rossmann-like Domain"/>
    <property type="match status" value="1"/>
</dbReference>
<comment type="caution">
    <text evidence="4">The sequence shown here is derived from an EMBL/GenBank/DDBJ whole genome shotgun (WGS) entry which is preliminary data.</text>
</comment>
<protein>
    <submittedName>
        <fullName evidence="4">Short-chain dehydrogenase/reductase</fullName>
    </submittedName>
</protein>
<evidence type="ECO:0000313" key="5">
    <source>
        <dbReference type="Proteomes" id="UP000622638"/>
    </source>
</evidence>
<accession>A0ABQ1LJS1</accession>
<evidence type="ECO:0000313" key="4">
    <source>
        <dbReference type="EMBL" id="GGC24396.1"/>
    </source>
</evidence>
<reference evidence="5" key="1">
    <citation type="journal article" date="2019" name="Int. J. Syst. Evol. Microbiol.">
        <title>The Global Catalogue of Microorganisms (GCM) 10K type strain sequencing project: providing services to taxonomists for standard genome sequencing and annotation.</title>
        <authorList>
            <consortium name="The Broad Institute Genomics Platform"/>
            <consortium name="The Broad Institute Genome Sequencing Center for Infectious Disease"/>
            <person name="Wu L."/>
            <person name="Ma J."/>
        </authorList>
    </citation>
    <scope>NUCLEOTIDE SEQUENCE [LARGE SCALE GENOMIC DNA]</scope>
    <source>
        <strain evidence="5">CGMCC 1.15931</strain>
    </source>
</reference>
<keyword evidence="2" id="KW-0560">Oxidoreductase</keyword>
<dbReference type="NCBIfam" id="NF004823">
    <property type="entry name" value="PRK06179.1"/>
    <property type="match status" value="1"/>
</dbReference>
<dbReference type="EMBL" id="BMKG01000041">
    <property type="protein sequence ID" value="GGC24396.1"/>
    <property type="molecule type" value="Genomic_DNA"/>
</dbReference>
<proteinExistence type="inferred from homology"/>
<evidence type="ECO:0000256" key="3">
    <source>
        <dbReference type="RuleBase" id="RU000363"/>
    </source>
</evidence>
<dbReference type="PRINTS" id="PR00081">
    <property type="entry name" value="GDHRDH"/>
</dbReference>
<sequence length="277" mass="28948">MKTGKYINQTGARIALVTGASSGIGAAAAAALAAAGFKVYGTSRRAMNASEGAFVPLVLDVTSDASVTAAVAHIVAREGRIDLLVNNAGFGIAPAAAEESTLIQAQAVFDCNFFGTVRMTRAVLPAMRAAGGGRIVNIGSALGFLPMPYMALYSASKHAVSAYSEALDHEVRGDGVRVSVIEPAYIGTAFESNLAEPDAPLEAYRAVREGVVRRMKELLLGAEKPALVADMVVTAASARQPRLHYAPGMAARVRLLRRFAPARVLDAGIRKDLRLPA</sequence>
<dbReference type="PANTHER" id="PTHR43976">
    <property type="entry name" value="SHORT CHAIN DEHYDROGENASE"/>
    <property type="match status" value="1"/>
</dbReference>
<dbReference type="Pfam" id="PF00106">
    <property type="entry name" value="adh_short"/>
    <property type="match status" value="1"/>
</dbReference>
<dbReference type="InterPro" id="IPR051911">
    <property type="entry name" value="SDR_oxidoreductase"/>
</dbReference>
<dbReference type="PANTHER" id="PTHR43976:SF16">
    <property type="entry name" value="SHORT-CHAIN DEHYDROGENASE_REDUCTASE FAMILY PROTEIN"/>
    <property type="match status" value="1"/>
</dbReference>
<gene>
    <name evidence="4" type="ORF">GCM10011572_52400</name>
</gene>
<organism evidence="4 5">
    <name type="scientific">Pseudoduganella buxea</name>
    <dbReference type="NCBI Taxonomy" id="1949069"/>
    <lineage>
        <taxon>Bacteria</taxon>
        <taxon>Pseudomonadati</taxon>
        <taxon>Pseudomonadota</taxon>
        <taxon>Betaproteobacteria</taxon>
        <taxon>Burkholderiales</taxon>
        <taxon>Oxalobacteraceae</taxon>
        <taxon>Telluria group</taxon>
        <taxon>Pseudoduganella</taxon>
    </lineage>
</organism>
<dbReference type="Proteomes" id="UP000622638">
    <property type="component" value="Unassembled WGS sequence"/>
</dbReference>
<evidence type="ECO:0000256" key="2">
    <source>
        <dbReference type="ARBA" id="ARBA00023002"/>
    </source>
</evidence>
<dbReference type="InterPro" id="IPR036291">
    <property type="entry name" value="NAD(P)-bd_dom_sf"/>
</dbReference>
<comment type="similarity">
    <text evidence="1 3">Belongs to the short-chain dehydrogenases/reductases (SDR) family.</text>
</comment>
<dbReference type="RefSeq" id="WP_155473116.1">
    <property type="nucleotide sequence ID" value="NZ_BMKG01000041.1"/>
</dbReference>
<name>A0ABQ1LJS1_9BURK</name>
<evidence type="ECO:0000256" key="1">
    <source>
        <dbReference type="ARBA" id="ARBA00006484"/>
    </source>
</evidence>
<dbReference type="PRINTS" id="PR00080">
    <property type="entry name" value="SDRFAMILY"/>
</dbReference>
<dbReference type="InterPro" id="IPR002347">
    <property type="entry name" value="SDR_fam"/>
</dbReference>
<dbReference type="SUPFAM" id="SSF51735">
    <property type="entry name" value="NAD(P)-binding Rossmann-fold domains"/>
    <property type="match status" value="1"/>
</dbReference>